<feature type="compositionally biased region" description="Acidic residues" evidence="1">
    <location>
        <begin position="243"/>
        <end position="253"/>
    </location>
</feature>
<accession>A0ABW1GXS3</accession>
<keyword evidence="3" id="KW-1185">Reference proteome</keyword>
<feature type="compositionally biased region" description="Basic and acidic residues" evidence="1">
    <location>
        <begin position="75"/>
        <end position="92"/>
    </location>
</feature>
<feature type="region of interest" description="Disordered" evidence="1">
    <location>
        <begin position="146"/>
        <end position="369"/>
    </location>
</feature>
<gene>
    <name evidence="2" type="ORF">ACFP1B_33670</name>
</gene>
<reference evidence="3" key="1">
    <citation type="journal article" date="2019" name="Int. J. Syst. Evol. Microbiol.">
        <title>The Global Catalogue of Microorganisms (GCM) 10K type strain sequencing project: providing services to taxonomists for standard genome sequencing and annotation.</title>
        <authorList>
            <consortium name="The Broad Institute Genomics Platform"/>
            <consortium name="The Broad Institute Genome Sequencing Center for Infectious Disease"/>
            <person name="Wu L."/>
            <person name="Ma J."/>
        </authorList>
    </citation>
    <scope>NUCLEOTIDE SEQUENCE [LARGE SCALE GENOMIC DNA]</scope>
    <source>
        <strain evidence="3">JCM 4147</strain>
    </source>
</reference>
<feature type="compositionally biased region" description="Low complexity" evidence="1">
    <location>
        <begin position="146"/>
        <end position="162"/>
    </location>
</feature>
<feature type="compositionally biased region" description="Basic and acidic residues" evidence="1">
    <location>
        <begin position="328"/>
        <end position="368"/>
    </location>
</feature>
<evidence type="ECO:0000313" key="2">
    <source>
        <dbReference type="EMBL" id="MFC5918342.1"/>
    </source>
</evidence>
<feature type="region of interest" description="Disordered" evidence="1">
    <location>
        <begin position="1"/>
        <end position="115"/>
    </location>
</feature>
<dbReference type="RefSeq" id="WP_344516483.1">
    <property type="nucleotide sequence ID" value="NZ_BAAATU010000040.1"/>
</dbReference>
<feature type="compositionally biased region" description="Basic and acidic residues" evidence="1">
    <location>
        <begin position="17"/>
        <end position="51"/>
    </location>
</feature>
<organism evidence="2 3">
    <name type="scientific">Streptomyces pulveraceus</name>
    <dbReference type="NCBI Taxonomy" id="68258"/>
    <lineage>
        <taxon>Bacteria</taxon>
        <taxon>Bacillati</taxon>
        <taxon>Actinomycetota</taxon>
        <taxon>Actinomycetes</taxon>
        <taxon>Kitasatosporales</taxon>
        <taxon>Streptomycetaceae</taxon>
        <taxon>Streptomyces</taxon>
    </lineage>
</organism>
<sequence>MPEGAQPSDSAEAPPEVPDRTEARAADGTEAADGERESPDHASAGRDRPEQSDVPPEQSDVPDQEDQQQPYAATEARDNATNRDLDPDRQEQSDPEAWDGQTPSSPVDEANQAMEATAGGMAKVAVVVAETAAGLVGQAMNALDEAASSASFEADAARAGAAVEGTPDTRSDVVTPAQGTTPDGEWEDGDPPAAGMEEPEQAGAIGEQRPNPWLNLGQPATHAATDGGGARVPPDGPRRPDDPGDDPDDEDVPGEPTPADSGESDAGGTPPRFGAPPRDDKGGDDEDRSDVEMKELKPEELKLEPNVERMHGANRVRAMEAQQAYDASRQDQDQDRDREGGAYRAQEGRESPDQERDVPGKPDKRALEASRNVAALGLADVTRAAVNRVSSVPDVAPGVTKALRRDLEQRRGLGLGKDMGLG</sequence>
<feature type="compositionally biased region" description="Basic and acidic residues" evidence="1">
    <location>
        <begin position="290"/>
        <end position="311"/>
    </location>
</feature>
<protein>
    <submittedName>
        <fullName evidence="2">Uncharacterized protein</fullName>
    </submittedName>
</protein>
<dbReference type="Proteomes" id="UP001596200">
    <property type="component" value="Unassembled WGS sequence"/>
</dbReference>
<comment type="caution">
    <text evidence="2">The sequence shown here is derived from an EMBL/GenBank/DDBJ whole genome shotgun (WGS) entry which is preliminary data.</text>
</comment>
<dbReference type="EMBL" id="JBHSPU010000038">
    <property type="protein sequence ID" value="MFC5918342.1"/>
    <property type="molecule type" value="Genomic_DNA"/>
</dbReference>
<proteinExistence type="predicted"/>
<evidence type="ECO:0000256" key="1">
    <source>
        <dbReference type="SAM" id="MobiDB-lite"/>
    </source>
</evidence>
<evidence type="ECO:0000313" key="3">
    <source>
        <dbReference type="Proteomes" id="UP001596200"/>
    </source>
</evidence>
<name>A0ABW1GXS3_9ACTN</name>